<sequence length="203" mass="23307">MNLAGGPSTIVTRYTSYFVNGYTFYTRERDEKHPVQNSGVSIRAKSMHISSAKGKNPVYGTMNYFGFIEDIWELDYCGLHVALFKCKWTDNNYVRIDSDGITVVDFRRLGYKNDPFIMASQAIQVFYTTDPSNAELSLVVPMKPKLYRDGQEDEEDCSDIPSFTQGMPPVEEIDEFDDDVSHLVRPDIEWTRVEAAKRKKKKT</sequence>
<feature type="domain" description="DUF4216" evidence="1">
    <location>
        <begin position="72"/>
        <end position="134"/>
    </location>
</feature>
<reference evidence="2" key="1">
    <citation type="submission" date="2023-07" db="EMBL/GenBank/DDBJ databases">
        <title>draft genome sequence of fig (Ficus carica).</title>
        <authorList>
            <person name="Takahashi T."/>
            <person name="Nishimura K."/>
        </authorList>
    </citation>
    <scope>NUCLEOTIDE SEQUENCE</scope>
</reference>
<evidence type="ECO:0000313" key="3">
    <source>
        <dbReference type="Proteomes" id="UP001187192"/>
    </source>
</evidence>
<dbReference type="PANTHER" id="PTHR48258:SF9">
    <property type="entry name" value="OS01G0348150 PROTEIN"/>
    <property type="match status" value="1"/>
</dbReference>
<accession>A0AA88AXT4</accession>
<dbReference type="AlphaFoldDB" id="A0AA88AXT4"/>
<keyword evidence="3" id="KW-1185">Reference proteome</keyword>
<evidence type="ECO:0000259" key="1">
    <source>
        <dbReference type="Pfam" id="PF13952"/>
    </source>
</evidence>
<name>A0AA88AXT4_FICCA</name>
<evidence type="ECO:0000313" key="2">
    <source>
        <dbReference type="EMBL" id="GMN51141.1"/>
    </source>
</evidence>
<dbReference type="Pfam" id="PF13952">
    <property type="entry name" value="DUF4216"/>
    <property type="match status" value="1"/>
</dbReference>
<organism evidence="2 3">
    <name type="scientific">Ficus carica</name>
    <name type="common">Common fig</name>
    <dbReference type="NCBI Taxonomy" id="3494"/>
    <lineage>
        <taxon>Eukaryota</taxon>
        <taxon>Viridiplantae</taxon>
        <taxon>Streptophyta</taxon>
        <taxon>Embryophyta</taxon>
        <taxon>Tracheophyta</taxon>
        <taxon>Spermatophyta</taxon>
        <taxon>Magnoliopsida</taxon>
        <taxon>eudicotyledons</taxon>
        <taxon>Gunneridae</taxon>
        <taxon>Pentapetalae</taxon>
        <taxon>rosids</taxon>
        <taxon>fabids</taxon>
        <taxon>Rosales</taxon>
        <taxon>Moraceae</taxon>
        <taxon>Ficeae</taxon>
        <taxon>Ficus</taxon>
    </lineage>
</organism>
<comment type="caution">
    <text evidence="2">The sequence shown here is derived from an EMBL/GenBank/DDBJ whole genome shotgun (WGS) entry which is preliminary data.</text>
</comment>
<dbReference type="EMBL" id="BTGU01000036">
    <property type="protein sequence ID" value="GMN51141.1"/>
    <property type="molecule type" value="Genomic_DNA"/>
</dbReference>
<gene>
    <name evidence="2" type="ORF">TIFTF001_020300</name>
</gene>
<dbReference type="Proteomes" id="UP001187192">
    <property type="component" value="Unassembled WGS sequence"/>
</dbReference>
<dbReference type="InterPro" id="IPR025312">
    <property type="entry name" value="DUF4216"/>
</dbReference>
<dbReference type="PANTHER" id="PTHR48258">
    <property type="entry name" value="DUF4218 DOMAIN-CONTAINING PROTEIN-RELATED"/>
    <property type="match status" value="1"/>
</dbReference>
<protein>
    <recommendedName>
        <fullName evidence="1">DUF4216 domain-containing protein</fullName>
    </recommendedName>
</protein>
<proteinExistence type="predicted"/>